<dbReference type="EMBL" id="BPLR01010268">
    <property type="protein sequence ID" value="GIY38170.1"/>
    <property type="molecule type" value="Genomic_DNA"/>
</dbReference>
<proteinExistence type="predicted"/>
<gene>
    <name evidence="2" type="ORF">CEXT_89121</name>
</gene>
<evidence type="ECO:0000313" key="2">
    <source>
        <dbReference type="EMBL" id="GIY38170.1"/>
    </source>
</evidence>
<feature type="chain" id="PRO_5043573736" description="Secreted protein" evidence="1">
    <location>
        <begin position="27"/>
        <end position="94"/>
    </location>
</feature>
<reference evidence="2 3" key="1">
    <citation type="submission" date="2021-06" db="EMBL/GenBank/DDBJ databases">
        <title>Caerostris extrusa draft genome.</title>
        <authorList>
            <person name="Kono N."/>
            <person name="Arakawa K."/>
        </authorList>
    </citation>
    <scope>NUCLEOTIDE SEQUENCE [LARGE SCALE GENOMIC DNA]</scope>
</reference>
<dbReference type="AlphaFoldDB" id="A0AAV4SWM6"/>
<evidence type="ECO:0000256" key="1">
    <source>
        <dbReference type="SAM" id="SignalP"/>
    </source>
</evidence>
<organism evidence="2 3">
    <name type="scientific">Caerostris extrusa</name>
    <name type="common">Bark spider</name>
    <name type="synonym">Caerostris bankana</name>
    <dbReference type="NCBI Taxonomy" id="172846"/>
    <lineage>
        <taxon>Eukaryota</taxon>
        <taxon>Metazoa</taxon>
        <taxon>Ecdysozoa</taxon>
        <taxon>Arthropoda</taxon>
        <taxon>Chelicerata</taxon>
        <taxon>Arachnida</taxon>
        <taxon>Araneae</taxon>
        <taxon>Araneomorphae</taxon>
        <taxon>Entelegynae</taxon>
        <taxon>Araneoidea</taxon>
        <taxon>Araneidae</taxon>
        <taxon>Caerostris</taxon>
    </lineage>
</organism>
<sequence>MRTLHLMLMYLVFKAIWSWKSTFVYSRNFSGTSETTSSRECPRDHSVLRAQLSGEGLKIVLIRSEGPRELTRQGMPHSNSLWMDEKQKDVRVMN</sequence>
<keyword evidence="3" id="KW-1185">Reference proteome</keyword>
<protein>
    <recommendedName>
        <fullName evidence="4">Secreted protein</fullName>
    </recommendedName>
</protein>
<evidence type="ECO:0000313" key="3">
    <source>
        <dbReference type="Proteomes" id="UP001054945"/>
    </source>
</evidence>
<feature type="signal peptide" evidence="1">
    <location>
        <begin position="1"/>
        <end position="26"/>
    </location>
</feature>
<name>A0AAV4SWM6_CAEEX</name>
<dbReference type="Proteomes" id="UP001054945">
    <property type="component" value="Unassembled WGS sequence"/>
</dbReference>
<accession>A0AAV4SWM6</accession>
<evidence type="ECO:0008006" key="4">
    <source>
        <dbReference type="Google" id="ProtNLM"/>
    </source>
</evidence>
<comment type="caution">
    <text evidence="2">The sequence shown here is derived from an EMBL/GenBank/DDBJ whole genome shotgun (WGS) entry which is preliminary data.</text>
</comment>
<keyword evidence="1" id="KW-0732">Signal</keyword>